<reference evidence="2" key="1">
    <citation type="journal article" date="2016" name="PLoS Biol.">
        <title>GPCRs Direct Germline Development and Somatic Gonad Function in Planarians.</title>
        <authorList>
            <person name="Saberi A."/>
            <person name="Jamal A."/>
            <person name="Beets I."/>
            <person name="Schoofs L."/>
            <person name="Newmark P.A."/>
        </authorList>
    </citation>
    <scope>NUCLEOTIDE SEQUENCE</scope>
</reference>
<gene>
    <name evidence="2" type="primary">gcr137</name>
</gene>
<feature type="transmembrane region" description="Helical" evidence="1">
    <location>
        <begin position="199"/>
        <end position="222"/>
    </location>
</feature>
<proteinExistence type="evidence at transcript level"/>
<evidence type="ECO:0000313" key="2">
    <source>
        <dbReference type="EMBL" id="ANO39095.1"/>
    </source>
</evidence>
<evidence type="ECO:0000256" key="1">
    <source>
        <dbReference type="SAM" id="Phobius"/>
    </source>
</evidence>
<name>A0A193KUU2_SCHMD</name>
<feature type="transmembrane region" description="Helical" evidence="1">
    <location>
        <begin position="84"/>
        <end position="107"/>
    </location>
</feature>
<dbReference type="Gene3D" id="1.20.1070.10">
    <property type="entry name" value="Rhodopsin 7-helix transmembrane proteins"/>
    <property type="match status" value="1"/>
</dbReference>
<dbReference type="SUPFAM" id="SSF81321">
    <property type="entry name" value="Family A G protein-coupled receptor-like"/>
    <property type="match status" value="1"/>
</dbReference>
<sequence length="360" mass="41915">MFYVVINSINLLFTGIAVNFLSKGLPWLGFTGIYIEYASPLSCKLSRFLQTFLNCSLINILLCEVIGRLIYLLSYGAHSPDLNFIIYILAGALFSSFFLCFPMIILYNLQKPDGRYDCIPDPEWPYVFIRWHAIHRMIFCDGLMQSLIILVLNGFIVFQLLKFRWTIASIQSFFTESNIVSDTLKQVIRLLNNNARDSILVVIHSTFVVLLFFVRSIVSYVVHKVIFIDFLDNTTVDGALLNYKWTAVEDFLTFLHILFISCYMWLYFFIIPTFRTYIRKSIKRISRKNQTVLRIADLFMLTDNEMAESPEVWKKSQDHLGNLDSVLFERVHQLEGALKYNSNQLLLKSHSQANESNKYK</sequence>
<keyword evidence="1" id="KW-1133">Transmembrane helix</keyword>
<accession>A0A193KUU2</accession>
<feature type="transmembrane region" description="Helical" evidence="1">
    <location>
        <begin position="143"/>
        <end position="161"/>
    </location>
</feature>
<feature type="transmembrane region" description="Helical" evidence="1">
    <location>
        <begin position="47"/>
        <end position="72"/>
    </location>
</feature>
<organism evidence="2">
    <name type="scientific">Schmidtea mediterranea</name>
    <name type="common">Freshwater planarian flatworm</name>
    <dbReference type="NCBI Taxonomy" id="79327"/>
    <lineage>
        <taxon>Eukaryota</taxon>
        <taxon>Metazoa</taxon>
        <taxon>Spiralia</taxon>
        <taxon>Lophotrochozoa</taxon>
        <taxon>Platyhelminthes</taxon>
        <taxon>Rhabditophora</taxon>
        <taxon>Seriata</taxon>
        <taxon>Tricladida</taxon>
        <taxon>Continenticola</taxon>
        <taxon>Geoplanoidea</taxon>
        <taxon>Dugesiidae</taxon>
        <taxon>Schmidtea</taxon>
    </lineage>
</organism>
<feature type="transmembrane region" description="Helical" evidence="1">
    <location>
        <begin position="251"/>
        <end position="278"/>
    </location>
</feature>
<keyword evidence="1" id="KW-0812">Transmembrane</keyword>
<dbReference type="OrthoDB" id="6246981at2759"/>
<keyword evidence="1" id="KW-0472">Membrane</keyword>
<protein>
    <submittedName>
        <fullName evidence="2">GCR137</fullName>
    </submittedName>
</protein>
<dbReference type="AlphaFoldDB" id="A0A193KUU2"/>
<feature type="transmembrane region" description="Helical" evidence="1">
    <location>
        <begin position="12"/>
        <end position="35"/>
    </location>
</feature>
<dbReference type="EMBL" id="KX018934">
    <property type="protein sequence ID" value="ANO39095.1"/>
    <property type="molecule type" value="mRNA"/>
</dbReference>